<protein>
    <submittedName>
        <fullName evidence="2">Uncharacterized protein</fullName>
    </submittedName>
</protein>
<evidence type="ECO:0000256" key="1">
    <source>
        <dbReference type="SAM" id="MobiDB-lite"/>
    </source>
</evidence>
<feature type="compositionally biased region" description="Polar residues" evidence="1">
    <location>
        <begin position="276"/>
        <end position="289"/>
    </location>
</feature>
<keyword evidence="3" id="KW-1185">Reference proteome</keyword>
<feature type="region of interest" description="Disordered" evidence="1">
    <location>
        <begin position="269"/>
        <end position="379"/>
    </location>
</feature>
<reference evidence="2" key="1">
    <citation type="journal article" date="2020" name="Stud. Mycol.">
        <title>101 Dothideomycetes genomes: a test case for predicting lifestyles and emergence of pathogens.</title>
        <authorList>
            <person name="Haridas S."/>
            <person name="Albert R."/>
            <person name="Binder M."/>
            <person name="Bloem J."/>
            <person name="Labutti K."/>
            <person name="Salamov A."/>
            <person name="Andreopoulos B."/>
            <person name="Baker S."/>
            <person name="Barry K."/>
            <person name="Bills G."/>
            <person name="Bluhm B."/>
            <person name="Cannon C."/>
            <person name="Castanera R."/>
            <person name="Culley D."/>
            <person name="Daum C."/>
            <person name="Ezra D."/>
            <person name="Gonzalez J."/>
            <person name="Henrissat B."/>
            <person name="Kuo A."/>
            <person name="Liang C."/>
            <person name="Lipzen A."/>
            <person name="Lutzoni F."/>
            <person name="Magnuson J."/>
            <person name="Mondo S."/>
            <person name="Nolan M."/>
            <person name="Ohm R."/>
            <person name="Pangilinan J."/>
            <person name="Park H.-J."/>
            <person name="Ramirez L."/>
            <person name="Alfaro M."/>
            <person name="Sun H."/>
            <person name="Tritt A."/>
            <person name="Yoshinaga Y."/>
            <person name="Zwiers L.-H."/>
            <person name="Turgeon B."/>
            <person name="Goodwin S."/>
            <person name="Spatafora J."/>
            <person name="Crous P."/>
            <person name="Grigoriev I."/>
        </authorList>
    </citation>
    <scope>NUCLEOTIDE SEQUENCE</scope>
    <source>
        <strain evidence="2">CBS 473.64</strain>
    </source>
</reference>
<dbReference type="EMBL" id="MU006781">
    <property type="protein sequence ID" value="KAF2642340.1"/>
    <property type="molecule type" value="Genomic_DNA"/>
</dbReference>
<proteinExistence type="predicted"/>
<feature type="compositionally biased region" description="Acidic residues" evidence="1">
    <location>
        <begin position="300"/>
        <end position="313"/>
    </location>
</feature>
<dbReference type="AlphaFoldDB" id="A0A6A6S430"/>
<dbReference type="Proteomes" id="UP000799753">
    <property type="component" value="Unassembled WGS sequence"/>
</dbReference>
<accession>A0A6A6S430</accession>
<feature type="compositionally biased region" description="Polar residues" evidence="1">
    <location>
        <begin position="336"/>
        <end position="357"/>
    </location>
</feature>
<feature type="compositionally biased region" description="Polar residues" evidence="1">
    <location>
        <begin position="364"/>
        <end position="379"/>
    </location>
</feature>
<gene>
    <name evidence="2" type="ORF">P280DRAFT_263315</name>
</gene>
<organism evidence="2 3">
    <name type="scientific">Massarina eburnea CBS 473.64</name>
    <dbReference type="NCBI Taxonomy" id="1395130"/>
    <lineage>
        <taxon>Eukaryota</taxon>
        <taxon>Fungi</taxon>
        <taxon>Dikarya</taxon>
        <taxon>Ascomycota</taxon>
        <taxon>Pezizomycotina</taxon>
        <taxon>Dothideomycetes</taxon>
        <taxon>Pleosporomycetidae</taxon>
        <taxon>Pleosporales</taxon>
        <taxon>Massarineae</taxon>
        <taxon>Massarinaceae</taxon>
        <taxon>Massarina</taxon>
    </lineage>
</organism>
<sequence length="379" mass="43686">MGILRNVSHRNPFYTPSRPLPRNLVYQCTFSHRRVPAVATRASTDWTSVRGRELYIQKRMEEAYSAVMPRLAKWVGDEGRKTAHVELVLDQKPQSEEASEERLRQILENLTKLMWKERETEIAYRRNYTLLPTKVENRFKTHFPKSKRLGKRCRNYTHLYAVLMVQVPLNWCMKFLDARHSGDYSMDDFRDEIRSLSEKRSKPFDIMVNEAIEGNLALHCKLMTASEVGALQDLLKLVQDENDVDKFAAGLERFFEILNLPEAETAKKIYRDPAPITNTPRDTQPSQEDSSTELQKVEKENEEVESDELDELDPWVRDMMTGSSDSGPDLFPWSGPSDQIPTSESVEPTTILETDLSTPPPTLQPQEAVQESPRSPQKT</sequence>
<name>A0A6A6S430_9PLEO</name>
<evidence type="ECO:0000313" key="3">
    <source>
        <dbReference type="Proteomes" id="UP000799753"/>
    </source>
</evidence>
<evidence type="ECO:0000313" key="2">
    <source>
        <dbReference type="EMBL" id="KAF2642340.1"/>
    </source>
</evidence>